<dbReference type="AlphaFoldDB" id="A0A066X237"/>
<name>A0A066X237_COLSU</name>
<dbReference type="Proteomes" id="UP000027238">
    <property type="component" value="Unassembled WGS sequence"/>
</dbReference>
<evidence type="ECO:0000313" key="2">
    <source>
        <dbReference type="EMBL" id="KDN61724.1"/>
    </source>
</evidence>
<evidence type="ECO:0000313" key="3">
    <source>
        <dbReference type="Proteomes" id="UP000027238"/>
    </source>
</evidence>
<organism evidence="2 3">
    <name type="scientific">Colletotrichum sublineola</name>
    <name type="common">Sorghum anthracnose fungus</name>
    <dbReference type="NCBI Taxonomy" id="1173701"/>
    <lineage>
        <taxon>Eukaryota</taxon>
        <taxon>Fungi</taxon>
        <taxon>Dikarya</taxon>
        <taxon>Ascomycota</taxon>
        <taxon>Pezizomycotina</taxon>
        <taxon>Sordariomycetes</taxon>
        <taxon>Hypocreomycetidae</taxon>
        <taxon>Glomerellales</taxon>
        <taxon>Glomerellaceae</taxon>
        <taxon>Colletotrichum</taxon>
        <taxon>Colletotrichum graminicola species complex</taxon>
    </lineage>
</organism>
<proteinExistence type="predicted"/>
<dbReference type="HOGENOM" id="CLU_818932_0_0_1"/>
<keyword evidence="3" id="KW-1185">Reference proteome</keyword>
<comment type="caution">
    <text evidence="2">The sequence shown here is derived from an EMBL/GenBank/DDBJ whole genome shotgun (WGS) entry which is preliminary data.</text>
</comment>
<sequence>MASASVANPAVTGIKAASLSRIGNIMEPSSPAGYNMVMLMGIGAGCSGAERSHIIMLVIGAVFNLITCSLRGKTLSRHPSCYGIVGYRDTAVVKDPQASDTSSRNRIAALEISSNNILSKLCFIPHPVHSTKASPQLSKTHLSPSIISLSASTALADPGAFSQNRHRVTNPVRVQRVVAAHLNPRPRHPPQLLRPGLERHPIQPIPRHRPPEYAQQARDERRRGRGVCVPKMFRDEVQRATAVAGHGAPEHDAVETATRRELRNSGRELPPARGADEDELLRGRVEGTDVGEGVQRVGYARRGREARHQPVSNGVHRHARGFVDDPPAGKFLAIRLAHV</sequence>
<evidence type="ECO:0000256" key="1">
    <source>
        <dbReference type="SAM" id="MobiDB-lite"/>
    </source>
</evidence>
<dbReference type="EMBL" id="JMSE01001391">
    <property type="protein sequence ID" value="KDN61724.1"/>
    <property type="molecule type" value="Genomic_DNA"/>
</dbReference>
<reference evidence="3" key="1">
    <citation type="journal article" date="2014" name="Genome Announc.">
        <title>Draft genome sequence of Colletotrichum sublineola, a destructive pathogen of cultivated sorghum.</title>
        <authorList>
            <person name="Baroncelli R."/>
            <person name="Sanz-Martin J.M."/>
            <person name="Rech G.E."/>
            <person name="Sukno S.A."/>
            <person name="Thon M.R."/>
        </authorList>
    </citation>
    <scope>NUCLEOTIDE SEQUENCE [LARGE SCALE GENOMIC DNA]</scope>
    <source>
        <strain evidence="3">TX430BB</strain>
    </source>
</reference>
<accession>A0A066X237</accession>
<feature type="region of interest" description="Disordered" evidence="1">
    <location>
        <begin position="184"/>
        <end position="223"/>
    </location>
</feature>
<protein>
    <submittedName>
        <fullName evidence="2">Uncharacterized protein</fullName>
    </submittedName>
</protein>
<gene>
    <name evidence="2" type="ORF">CSUB01_04425</name>
</gene>